<dbReference type="GO" id="GO:0070096">
    <property type="term" value="P:mitochondrial outer membrane translocase complex assembly"/>
    <property type="evidence" value="ECO:0007669"/>
    <property type="project" value="UniProtKB-UniRule"/>
</dbReference>
<dbReference type="AlphaFoldDB" id="W6MT99"/>
<dbReference type="PANTHER" id="PTHR28035:SF1">
    <property type="entry name" value="MITOCHONDRIAL DISTRIBUTION AND MORPHOLOGY PROTEIN 10"/>
    <property type="match status" value="1"/>
</dbReference>
<protein>
    <recommendedName>
        <fullName evidence="6">Mitochondrial distribution and morphology protein 10</fullName>
    </recommendedName>
    <alternativeName>
        <fullName evidence="6">Mitochondrial inheritance component MDM10</fullName>
    </alternativeName>
</protein>
<dbReference type="InterPro" id="IPR027539">
    <property type="entry name" value="Mdm10"/>
</dbReference>
<dbReference type="HOGENOM" id="CLU_026505_0_0_1"/>
<sequence length="426" mass="46587">MLGYMEYLQDCFYTSTGWNTDNNYDNILATSRNLLAFPIPRNFRFELSSRSSEFTNSSVSLTNTGILGGSLSYLSTTTPLANAMASRSVPLQSMVSGYRILETFGPRLPTQFVGATLLYGRIYFPSQFLEGMVIKRVSPNTQFILKCISTPKVTGGVKGGGAMTFYWQTNKAKSSREFIFSTSEALLGFRCLYNIGKGFRDGPSRRGKIFGSDGSSLSIGTELWYGALSMSPGLSTALRYSTYSSSTGAPMTMTLSCNPLLGSFSSTYSVRTGIGSTFCSKYDLNVYSSESDLSFGYEFWRSIATRPPKEQPKLDAPAFNKLNEEEQMRVVGEFIGAQQDKFGNPGAAWGSRGTAPFHTARKFVSNLRETDFSSVLKASTSIQTGKLSVSFSGKIKDFLVTTGASVNLYDTSSTVKAYGVQIQYSS</sequence>
<keyword evidence="3 6" id="KW-1000">Mitochondrion outer membrane</keyword>
<keyword evidence="5 6" id="KW-0472">Membrane</keyword>
<evidence type="ECO:0000313" key="8">
    <source>
        <dbReference type="Proteomes" id="UP000019384"/>
    </source>
</evidence>
<dbReference type="PANTHER" id="PTHR28035">
    <property type="entry name" value="MITOCHONDRIAL DISTRIBUTION AND MORPHOLOGY PROTEIN 10"/>
    <property type="match status" value="1"/>
</dbReference>
<dbReference type="EMBL" id="HG793131">
    <property type="protein sequence ID" value="CDK29628.1"/>
    <property type="molecule type" value="Genomic_DNA"/>
</dbReference>
<comment type="function">
    <text evidence="6">Component of the ERMES/MDM complex, which serves as a molecular tether to connect the endoplasmic reticulum and mitochondria. Components of this complex are involved in the control of mitochondrial shape and protein biogenesis and may function in phospholipid exchange. MDM10 is involved in the late assembly steps of the general translocase of the mitochondrial outer membrane (TOM complex). Functions in the TOM40-specific route of the assembly of outer membrane beta-barrel proteins, including the association of TOM40 with the receptor TOM22 and small TOM proteins. Can associate with the SAM(core) complex as well as the MDM12-MMM1 complex, both involved in late steps of the major beta-barrel assembly pathway, that is responsible for biogenesis of all outer membrane beta-barrel proteins. May act as a switch that shuttles between both complexes and channels precursor proteins into the TOM40-specific pathway. Plays a role in mitochondrial morphology and in the inheritance of mitochondria.</text>
</comment>
<dbReference type="Proteomes" id="UP000019384">
    <property type="component" value="Unassembled WGS sequence"/>
</dbReference>
<evidence type="ECO:0000256" key="2">
    <source>
        <dbReference type="ARBA" id="ARBA00022692"/>
    </source>
</evidence>
<evidence type="ECO:0000256" key="1">
    <source>
        <dbReference type="ARBA" id="ARBA00022452"/>
    </source>
</evidence>
<evidence type="ECO:0000256" key="5">
    <source>
        <dbReference type="ARBA" id="ARBA00023136"/>
    </source>
</evidence>
<comment type="similarity">
    <text evidence="6">Belongs to the MDM10 family.</text>
</comment>
<name>W6MT99_9ASCO</name>
<proteinExistence type="inferred from homology"/>
<reference evidence="7" key="1">
    <citation type="submission" date="2013-12" db="EMBL/GenBank/DDBJ databases">
        <authorList>
            <person name="Genoscope - CEA"/>
        </authorList>
    </citation>
    <scope>NUCLEOTIDE SEQUENCE</scope>
    <source>
        <strain evidence="7">CBS 1993</strain>
    </source>
</reference>
<dbReference type="GO" id="GO:0051654">
    <property type="term" value="P:establishment of mitochondrion localization"/>
    <property type="evidence" value="ECO:0007669"/>
    <property type="project" value="TreeGrafter"/>
</dbReference>
<dbReference type="Pfam" id="PF12519">
    <property type="entry name" value="MDM10"/>
    <property type="match status" value="1"/>
</dbReference>
<comment type="subunit">
    <text evidence="6">Component of the ER-mitochondria encounter structure (ERMES) or MDM complex, composed of MMM1, MDM10, MDM12 and MDM34. Associates with the mitochondrial outer membrane sorting assembly machinery SAM(core) complex.</text>
</comment>
<reference evidence="7" key="2">
    <citation type="submission" date="2014-02" db="EMBL/GenBank/DDBJ databases">
        <title>Complete DNA sequence of /Kuraishia capsulata/ illustrates novel genomic features among budding yeasts (/Saccharomycotina/).</title>
        <authorList>
            <person name="Morales L."/>
            <person name="Noel B."/>
            <person name="Porcel B."/>
            <person name="Marcet-Houben M."/>
            <person name="Hullo M-F."/>
            <person name="Sacerdot C."/>
            <person name="Tekaia F."/>
            <person name="Leh-Louis V."/>
            <person name="Despons L."/>
            <person name="Khanna V."/>
            <person name="Aury J-M."/>
            <person name="Barbe V."/>
            <person name="Couloux A."/>
            <person name="Labadie K."/>
            <person name="Pelletier E."/>
            <person name="Souciet J-L."/>
            <person name="Boekhout T."/>
            <person name="Gabaldon T."/>
            <person name="Wincker P."/>
            <person name="Dujon B."/>
        </authorList>
    </citation>
    <scope>NUCLEOTIDE SEQUENCE</scope>
    <source>
        <strain evidence="7">CBS 1993</strain>
    </source>
</reference>
<accession>W6MT99</accession>
<evidence type="ECO:0000256" key="6">
    <source>
        <dbReference type="HAMAP-Rule" id="MF_03102"/>
    </source>
</evidence>
<dbReference type="OrthoDB" id="2103793at2759"/>
<dbReference type="STRING" id="1382522.W6MT99"/>
<evidence type="ECO:0000256" key="3">
    <source>
        <dbReference type="ARBA" id="ARBA00022787"/>
    </source>
</evidence>
<dbReference type="GO" id="GO:0001401">
    <property type="term" value="C:SAM complex"/>
    <property type="evidence" value="ECO:0007669"/>
    <property type="project" value="TreeGrafter"/>
</dbReference>
<gene>
    <name evidence="6" type="primary">MDM10</name>
    <name evidence="7" type="ORF">KUCA_T00005621001</name>
</gene>
<dbReference type="GO" id="GO:1990456">
    <property type="term" value="P:mitochondrion-endoplasmic reticulum membrane tethering"/>
    <property type="evidence" value="ECO:0007669"/>
    <property type="project" value="UniProtKB-UniRule"/>
</dbReference>
<dbReference type="GO" id="GO:0032865">
    <property type="term" value="C:ERMES complex"/>
    <property type="evidence" value="ECO:0007669"/>
    <property type="project" value="UniProtKB-UniRule"/>
</dbReference>
<keyword evidence="4 6" id="KW-0496">Mitochondrion</keyword>
<comment type="domain">
    <text evidence="6">Lacks alpha-helical transmembrane segments, suggesting that it resides in the membrane via beta-sheet conformations similar to those predicted for other outer membrane proteins and porin.</text>
</comment>
<keyword evidence="1 6" id="KW-1134">Transmembrane beta strand</keyword>
<evidence type="ECO:0000313" key="7">
    <source>
        <dbReference type="EMBL" id="CDK29628.1"/>
    </source>
</evidence>
<dbReference type="HAMAP" id="MF_03102">
    <property type="entry name" value="Mdm10"/>
    <property type="match status" value="1"/>
</dbReference>
<dbReference type="GO" id="GO:0045040">
    <property type="term" value="P:protein insertion into mitochondrial outer membrane"/>
    <property type="evidence" value="ECO:0007669"/>
    <property type="project" value="UniProtKB-UniRule"/>
</dbReference>
<evidence type="ECO:0000256" key="4">
    <source>
        <dbReference type="ARBA" id="ARBA00023128"/>
    </source>
</evidence>
<organism evidence="7 8">
    <name type="scientific">Kuraishia capsulata CBS 1993</name>
    <dbReference type="NCBI Taxonomy" id="1382522"/>
    <lineage>
        <taxon>Eukaryota</taxon>
        <taxon>Fungi</taxon>
        <taxon>Dikarya</taxon>
        <taxon>Ascomycota</taxon>
        <taxon>Saccharomycotina</taxon>
        <taxon>Pichiomycetes</taxon>
        <taxon>Pichiales</taxon>
        <taxon>Pichiaceae</taxon>
        <taxon>Kuraishia</taxon>
    </lineage>
</organism>
<keyword evidence="8" id="KW-1185">Reference proteome</keyword>
<keyword evidence="2 6" id="KW-0812">Transmembrane</keyword>
<comment type="subcellular location">
    <subcellularLocation>
        <location evidence="6">Mitochondrion outer membrane</location>
        <topology evidence="6">Multi-pass membrane protein</topology>
    </subcellularLocation>
    <text evidence="6">The ERMES/MDM complex localizes to a few discrete foci (around 10 per single cell), that represent mitochondria-endoplasmic reticulum junctions. These foci are often found next to mtDNA nucleoids.</text>
</comment>
<dbReference type="GO" id="GO:0015914">
    <property type="term" value="P:phospholipid transport"/>
    <property type="evidence" value="ECO:0007669"/>
    <property type="project" value="TreeGrafter"/>
</dbReference>